<gene>
    <name evidence="1" type="ORF">CN553_12320</name>
</gene>
<sequence length="352" mass="40961">MKYFSSSIAGKKLVDFQQQDYSVEKFGDRLEVINEVIGDGEGNVHEFFSTYFGEYYDVSPTQQGWMAEQDAVCRTLEMLGTYLLNAKDIDTNRKVEYRFWKSEREFKQYKESENVVASAFETGEGNSEVEVFDMFYSNEDKNQKIVKGMSILSKDIREIVEIGRLQDLVEKAGDDSFVKMIENRIDASLPIIMDEEARARLLKIRKNVKGYVTRWIREAKDNQIAIKKAIKRPIEFKNLLKDEGVANKLDAIDFSDIVNNKELLRMLNREDMMDEDGLGLIIYDYNRMLDRMVLTVREQSIVDSFRQGYAQEELEELLGIKKNTVSETITRIAKKSAEFYVKELYKIAIKNK</sequence>
<dbReference type="AlphaFoldDB" id="A0A9X6YM96"/>
<reference evidence="1 2" key="1">
    <citation type="submission" date="2017-09" db="EMBL/GenBank/DDBJ databases">
        <title>Large-scale bioinformatics analysis of Bacillus genomes uncovers conserved roles of natural products in bacterial physiology.</title>
        <authorList>
            <consortium name="Agbiome Team Llc"/>
            <person name="Bleich R.M."/>
            <person name="Kirk G.J."/>
            <person name="Santa Maria K.C."/>
            <person name="Allen S.E."/>
            <person name="Farag S."/>
            <person name="Shank E.A."/>
            <person name="Bowers A."/>
        </authorList>
    </citation>
    <scope>NUCLEOTIDE SEQUENCE [LARGE SCALE GENOMIC DNA]</scope>
    <source>
        <strain evidence="1 2">AFS027647</strain>
    </source>
</reference>
<dbReference type="EMBL" id="NUAN01000071">
    <property type="protein sequence ID" value="PEN97827.1"/>
    <property type="molecule type" value="Genomic_DNA"/>
</dbReference>
<comment type="caution">
    <text evidence="1">The sequence shown here is derived from an EMBL/GenBank/DDBJ whole genome shotgun (WGS) entry which is preliminary data.</text>
</comment>
<proteinExistence type="predicted"/>
<accession>A0A9X6YM96</accession>
<dbReference type="Proteomes" id="UP000220691">
    <property type="component" value="Unassembled WGS sequence"/>
</dbReference>
<evidence type="ECO:0000313" key="1">
    <source>
        <dbReference type="EMBL" id="PEN97827.1"/>
    </source>
</evidence>
<name>A0A9X6YM96_BACCE</name>
<dbReference type="RefSeq" id="WP_016084872.1">
    <property type="nucleotide sequence ID" value="NZ_NUAN01000071.1"/>
</dbReference>
<evidence type="ECO:0000313" key="2">
    <source>
        <dbReference type="Proteomes" id="UP000220691"/>
    </source>
</evidence>
<protein>
    <submittedName>
        <fullName evidence="1">Uncharacterized protein</fullName>
    </submittedName>
</protein>
<organism evidence="1 2">
    <name type="scientific">Bacillus cereus</name>
    <dbReference type="NCBI Taxonomy" id="1396"/>
    <lineage>
        <taxon>Bacteria</taxon>
        <taxon>Bacillati</taxon>
        <taxon>Bacillota</taxon>
        <taxon>Bacilli</taxon>
        <taxon>Bacillales</taxon>
        <taxon>Bacillaceae</taxon>
        <taxon>Bacillus</taxon>
        <taxon>Bacillus cereus group</taxon>
    </lineage>
</organism>